<comment type="cofactor">
    <cofactor evidence="3">
        <name>FAD</name>
        <dbReference type="ChEBI" id="CHEBI:57692"/>
    </cofactor>
</comment>
<feature type="binding site" evidence="3">
    <location>
        <begin position="16"/>
        <end position="19"/>
    </location>
    <ligand>
        <name>FAD</name>
        <dbReference type="ChEBI" id="CHEBI:57692"/>
    </ligand>
</feature>
<comment type="similarity">
    <text evidence="1">Belongs to the GMC oxidoreductase family.</text>
</comment>
<feature type="binding site" evidence="3">
    <location>
        <position position="8"/>
    </location>
    <ligand>
        <name>FAD</name>
        <dbReference type="ChEBI" id="CHEBI:57692"/>
    </ligand>
</feature>
<accession>A0AAN7Z8G3</accession>
<evidence type="ECO:0000256" key="3">
    <source>
        <dbReference type="PIRSR" id="PIRSR000137-2"/>
    </source>
</evidence>
<feature type="domain" description="Glucose-methanol-choline oxidoreductase C-terminal" evidence="5">
    <location>
        <begin position="350"/>
        <end position="424"/>
    </location>
</feature>
<dbReference type="InterPro" id="IPR007867">
    <property type="entry name" value="GMC_OxRtase_C"/>
</dbReference>
<dbReference type="EMBL" id="JAWHQM010000027">
    <property type="protein sequence ID" value="KAK5632887.1"/>
    <property type="molecule type" value="Genomic_DNA"/>
</dbReference>
<dbReference type="GO" id="GO:0050660">
    <property type="term" value="F:flavin adenine dinucleotide binding"/>
    <property type="evidence" value="ECO:0007669"/>
    <property type="project" value="InterPro"/>
</dbReference>
<evidence type="ECO:0000313" key="6">
    <source>
        <dbReference type="EMBL" id="KAK5632887.1"/>
    </source>
</evidence>
<dbReference type="PIRSF" id="PIRSF000137">
    <property type="entry name" value="Alcohol_oxidase"/>
    <property type="match status" value="1"/>
</dbReference>
<gene>
    <name evidence="6" type="ORF">RRF57_008601</name>
</gene>
<proteinExistence type="inferred from homology"/>
<keyword evidence="7" id="KW-1185">Reference proteome</keyword>
<dbReference type="InterPro" id="IPR000172">
    <property type="entry name" value="GMC_OxRdtase_N"/>
</dbReference>
<dbReference type="Pfam" id="PF05199">
    <property type="entry name" value="GMC_oxred_C"/>
    <property type="match status" value="1"/>
</dbReference>
<dbReference type="PANTHER" id="PTHR11552">
    <property type="entry name" value="GLUCOSE-METHANOL-CHOLINE GMC OXIDOREDUCTASE"/>
    <property type="match status" value="1"/>
</dbReference>
<dbReference type="GO" id="GO:0044550">
    <property type="term" value="P:secondary metabolite biosynthetic process"/>
    <property type="evidence" value="ECO:0007669"/>
    <property type="project" value="TreeGrafter"/>
</dbReference>
<dbReference type="SUPFAM" id="SSF54373">
    <property type="entry name" value="FAD-linked reductases, C-terminal domain"/>
    <property type="match status" value="1"/>
</dbReference>
<dbReference type="Gene3D" id="3.50.50.60">
    <property type="entry name" value="FAD/NAD(P)-binding domain"/>
    <property type="match status" value="1"/>
</dbReference>
<reference evidence="6 7" key="1">
    <citation type="submission" date="2023-10" db="EMBL/GenBank/DDBJ databases">
        <title>Draft genome sequence of Xylaria bambusicola isolate GMP-LS, the root and basal stem rot pathogen of sugarcane in Indonesia.</title>
        <authorList>
            <person name="Selvaraj P."/>
            <person name="Muralishankar V."/>
            <person name="Muruganantham S."/>
            <person name="Sp S."/>
            <person name="Haryani S."/>
            <person name="Lau K.J.X."/>
            <person name="Naqvi N.I."/>
        </authorList>
    </citation>
    <scope>NUCLEOTIDE SEQUENCE [LARGE SCALE GENOMIC DNA]</scope>
    <source>
        <strain evidence="6">GMP-LS</strain>
    </source>
</reference>
<feature type="binding site" evidence="3">
    <location>
        <position position="12"/>
    </location>
    <ligand>
        <name>FAD</name>
        <dbReference type="ChEBI" id="CHEBI:57692"/>
    </ligand>
</feature>
<dbReference type="InterPro" id="IPR036188">
    <property type="entry name" value="FAD/NAD-bd_sf"/>
</dbReference>
<dbReference type="Pfam" id="PF00732">
    <property type="entry name" value="GMC_oxred_N"/>
    <property type="match status" value="1"/>
</dbReference>
<dbReference type="AlphaFoldDB" id="A0AAN7Z8G3"/>
<evidence type="ECO:0000256" key="2">
    <source>
        <dbReference type="ARBA" id="ARBA00023180"/>
    </source>
</evidence>
<evidence type="ECO:0008006" key="8">
    <source>
        <dbReference type="Google" id="ProtNLM"/>
    </source>
</evidence>
<keyword evidence="3" id="KW-0285">Flavoprotein</keyword>
<keyword evidence="3" id="KW-0274">FAD</keyword>
<evidence type="ECO:0000259" key="5">
    <source>
        <dbReference type="Pfam" id="PF05199"/>
    </source>
</evidence>
<evidence type="ECO:0000259" key="4">
    <source>
        <dbReference type="Pfam" id="PF00732"/>
    </source>
</evidence>
<dbReference type="Proteomes" id="UP001305414">
    <property type="component" value="Unassembled WGS sequence"/>
</dbReference>
<comment type="caution">
    <text evidence="6">The sequence shown here is derived from an EMBL/GenBank/DDBJ whole genome shotgun (WGS) entry which is preliminary data.</text>
</comment>
<sequence>MHYARGKVLGGTSGRNYMVYQRPTTDTFQEWADMVDDQSYAIDGFLPFFEKSMNFTPPNMNLRPSNSTPNFDDSVVGNGNGPLSVTYSNFATAFGTWATKAFEQIGMPGIDGFMSGKLLGNAWTASTVNAQNMNRESSETSFLRAALGHPDYTIYPLTLAKKIVFNGNKKATGVMVDTEGFNYLLSARKEVIVSAGVFGSPQLLLVSGVGPEKTLQSLNIPVVADRPGVGQGMQDHVFYGVSYRVNGPTFSALGNDPEFAAEQARLFDESASGIYTSTGVEVLGWEKTPDELRTNWSNRTKAALAAYPADWPELEYISIAALLGNFQDSRHTDPQDGFNYASLAVTLGAPRSRGSVTITSPDTAVHPQINPNFLTDQTDIDVMIAGFKRAREFFSSSAMQSIVIGDEYFPGASVQTDARSRKLSAKISTPSGTRLARAPWARAVTRTLSSTLRPASWAWMAYALSICPPSLSFLPDTLSP</sequence>
<organism evidence="6 7">
    <name type="scientific">Xylaria bambusicola</name>
    <dbReference type="NCBI Taxonomy" id="326684"/>
    <lineage>
        <taxon>Eukaryota</taxon>
        <taxon>Fungi</taxon>
        <taxon>Dikarya</taxon>
        <taxon>Ascomycota</taxon>
        <taxon>Pezizomycotina</taxon>
        <taxon>Sordariomycetes</taxon>
        <taxon>Xylariomycetidae</taxon>
        <taxon>Xylariales</taxon>
        <taxon>Xylariaceae</taxon>
        <taxon>Xylaria</taxon>
    </lineage>
</organism>
<evidence type="ECO:0000256" key="1">
    <source>
        <dbReference type="ARBA" id="ARBA00010790"/>
    </source>
</evidence>
<dbReference type="Gene3D" id="3.30.560.10">
    <property type="entry name" value="Glucose Oxidase, domain 3"/>
    <property type="match status" value="1"/>
</dbReference>
<feature type="domain" description="Glucose-methanol-choline oxidoreductase N-terminal" evidence="4">
    <location>
        <begin position="3"/>
        <end position="237"/>
    </location>
</feature>
<dbReference type="InterPro" id="IPR012132">
    <property type="entry name" value="GMC_OxRdtase"/>
</dbReference>
<protein>
    <recommendedName>
        <fullName evidence="8">Glucose-methanol-choline oxidoreductase N-terminal domain-containing protein</fullName>
    </recommendedName>
</protein>
<evidence type="ECO:0000313" key="7">
    <source>
        <dbReference type="Proteomes" id="UP001305414"/>
    </source>
</evidence>
<keyword evidence="2" id="KW-0325">Glycoprotein</keyword>
<dbReference type="SUPFAM" id="SSF51905">
    <property type="entry name" value="FAD/NAD(P)-binding domain"/>
    <property type="match status" value="1"/>
</dbReference>
<name>A0AAN7Z8G3_9PEZI</name>
<dbReference type="PANTHER" id="PTHR11552:SF138">
    <property type="entry name" value="DEHYDROGENASE PKFF-RELATED"/>
    <property type="match status" value="1"/>
</dbReference>
<dbReference type="GO" id="GO:0016614">
    <property type="term" value="F:oxidoreductase activity, acting on CH-OH group of donors"/>
    <property type="evidence" value="ECO:0007669"/>
    <property type="project" value="InterPro"/>
</dbReference>